<evidence type="ECO:0000256" key="1">
    <source>
        <dbReference type="SAM" id="MobiDB-lite"/>
    </source>
</evidence>
<dbReference type="EMBL" id="JAAOXG010000061">
    <property type="protein sequence ID" value="NNJ32671.1"/>
    <property type="molecule type" value="Genomic_DNA"/>
</dbReference>
<organism evidence="2 3">
    <name type="scientific">Lacrimispora defluvii</name>
    <dbReference type="NCBI Taxonomy" id="2719233"/>
    <lineage>
        <taxon>Bacteria</taxon>
        <taxon>Bacillati</taxon>
        <taxon>Bacillota</taxon>
        <taxon>Clostridia</taxon>
        <taxon>Lachnospirales</taxon>
        <taxon>Lachnospiraceae</taxon>
        <taxon>Lacrimispora</taxon>
    </lineage>
</organism>
<evidence type="ECO:0000313" key="2">
    <source>
        <dbReference type="EMBL" id="NNJ32671.1"/>
    </source>
</evidence>
<accession>A0ABX1W1S9</accession>
<dbReference type="RefSeq" id="WP_170823727.1">
    <property type="nucleotide sequence ID" value="NZ_JAAOXG010000061.1"/>
</dbReference>
<feature type="region of interest" description="Disordered" evidence="1">
    <location>
        <begin position="246"/>
        <end position="270"/>
    </location>
</feature>
<reference evidence="2 3" key="1">
    <citation type="submission" date="2020-03" db="EMBL/GenBank/DDBJ databases">
        <title>Genome Sequence of industrial isolate, B5A.</title>
        <authorList>
            <person name="Sharma S."/>
            <person name="Patil P.B."/>
            <person name="Korpole S."/>
        </authorList>
    </citation>
    <scope>NUCLEOTIDE SEQUENCE [LARGE SCALE GENOMIC DNA]</scope>
    <source>
        <strain evidence="2 3">PI-S10-B5A</strain>
    </source>
</reference>
<gene>
    <name evidence="2" type="ORF">G9470_23185</name>
</gene>
<comment type="caution">
    <text evidence="2">The sequence shown here is derived from an EMBL/GenBank/DDBJ whole genome shotgun (WGS) entry which is preliminary data.</text>
</comment>
<proteinExistence type="predicted"/>
<protein>
    <submittedName>
        <fullName evidence="2">Uncharacterized protein</fullName>
    </submittedName>
</protein>
<evidence type="ECO:0000313" key="3">
    <source>
        <dbReference type="Proteomes" id="UP000539052"/>
    </source>
</evidence>
<sequence>MSKKFDQLFTTQQILAKYVATQNRLASSFYQSYKLSALDIQHPFTSIKFPRYKISAEMQAHYMSLYESLTYNKDYQKQLFTLQSRLSTLASAYKTINIYDKYVSVPKSLIPEDFVCEEIIDNTSKTTDKITETAEVSKKLSFSDALIVIQILIDVLIFTITFIQTSQGSLQEQKNHNEQIAVEIEYNKIQEERNQILQKQVNAIEKQAEYLMTIYYEVQQADLAFQESNSAFSDIDSTLLNPASPSQCSDSCQPIEADEPCDSDKRHTTD</sequence>
<name>A0ABX1W1S9_9FIRM</name>
<dbReference type="Proteomes" id="UP000539052">
    <property type="component" value="Unassembled WGS sequence"/>
</dbReference>
<keyword evidence="3" id="KW-1185">Reference proteome</keyword>